<keyword evidence="4 7" id="KW-0863">Zinc-finger</keyword>
<evidence type="ECO:0000256" key="7">
    <source>
        <dbReference type="PROSITE-ProRule" id="PRU00175"/>
    </source>
</evidence>
<feature type="transmembrane region" description="Helical" evidence="8">
    <location>
        <begin position="45"/>
        <end position="67"/>
    </location>
</feature>
<evidence type="ECO:0000313" key="10">
    <source>
        <dbReference type="EMBL" id="KAI3867288.1"/>
    </source>
</evidence>
<dbReference type="PROSITE" id="PS50089">
    <property type="entry name" value="ZF_RING_2"/>
    <property type="match status" value="1"/>
</dbReference>
<gene>
    <name evidence="10" type="ORF">MKW98_001722</name>
</gene>
<evidence type="ECO:0000256" key="8">
    <source>
        <dbReference type="SAM" id="Phobius"/>
    </source>
</evidence>
<keyword evidence="8" id="KW-0472">Membrane</keyword>
<dbReference type="Pfam" id="PF13639">
    <property type="entry name" value="zf-RING_2"/>
    <property type="match status" value="1"/>
</dbReference>
<feature type="domain" description="RING-type" evidence="9">
    <location>
        <begin position="136"/>
        <end position="177"/>
    </location>
</feature>
<accession>A0AAD4X9Y5</accession>
<keyword evidence="11" id="KW-1185">Reference proteome</keyword>
<name>A0AAD4X9Y5_9MAGN</name>
<comment type="catalytic activity">
    <reaction evidence="1">
        <text>S-ubiquitinyl-[E2 ubiquitin-conjugating enzyme]-L-cysteine + [acceptor protein]-L-lysine = [E2 ubiquitin-conjugating enzyme]-L-cysteine + N(6)-ubiquitinyl-[acceptor protein]-L-lysine.</text>
        <dbReference type="EC" id="2.3.2.27"/>
    </reaction>
</comment>
<evidence type="ECO:0000259" key="9">
    <source>
        <dbReference type="PROSITE" id="PS50089"/>
    </source>
</evidence>
<reference evidence="10" key="1">
    <citation type="submission" date="2022-04" db="EMBL/GenBank/DDBJ databases">
        <title>A functionally conserved STORR gene fusion in Papaver species that diverged 16.8 million years ago.</title>
        <authorList>
            <person name="Catania T."/>
        </authorList>
    </citation>
    <scope>NUCLEOTIDE SEQUENCE</scope>
    <source>
        <strain evidence="10">S-188037</strain>
    </source>
</reference>
<keyword evidence="5" id="KW-0862">Zinc</keyword>
<dbReference type="Gene3D" id="3.30.40.10">
    <property type="entry name" value="Zinc/RING finger domain, C3HC4 (zinc finger)"/>
    <property type="match status" value="1"/>
</dbReference>
<dbReference type="PANTHER" id="PTHR14155:SF627">
    <property type="entry name" value="OS06G0192800 PROTEIN"/>
    <property type="match status" value="1"/>
</dbReference>
<evidence type="ECO:0000256" key="6">
    <source>
        <dbReference type="ARBA" id="ARBA00024209"/>
    </source>
</evidence>
<evidence type="ECO:0000256" key="2">
    <source>
        <dbReference type="ARBA" id="ARBA00012483"/>
    </source>
</evidence>
<dbReference type="GO" id="GO:0008270">
    <property type="term" value="F:zinc ion binding"/>
    <property type="evidence" value="ECO:0007669"/>
    <property type="project" value="UniProtKB-KW"/>
</dbReference>
<organism evidence="10 11">
    <name type="scientific">Papaver atlanticum</name>
    <dbReference type="NCBI Taxonomy" id="357466"/>
    <lineage>
        <taxon>Eukaryota</taxon>
        <taxon>Viridiplantae</taxon>
        <taxon>Streptophyta</taxon>
        <taxon>Embryophyta</taxon>
        <taxon>Tracheophyta</taxon>
        <taxon>Spermatophyta</taxon>
        <taxon>Magnoliopsida</taxon>
        <taxon>Ranunculales</taxon>
        <taxon>Papaveraceae</taxon>
        <taxon>Papaveroideae</taxon>
        <taxon>Papaver</taxon>
    </lineage>
</organism>
<sequence length="189" mass="20770">MTFTKSINLVPLLLVIVLLTPPYNYGQSDSDAHKNNKKSTVKYEVLSSVVIFLVLASGSLLILFVLFKIMSYLDERRNYNDGAAAATTQGLDQSAAAAAQGLKQSAAALQMLPVLVYSDFQKKDHHTAAGTEKKECAICLVEFRDNDKLTLLPCKHVYHSHCVGTWFISKTTCPLCRTDLISVVVADMV</sequence>
<evidence type="ECO:0000256" key="3">
    <source>
        <dbReference type="ARBA" id="ARBA00022723"/>
    </source>
</evidence>
<keyword evidence="3" id="KW-0479">Metal-binding</keyword>
<evidence type="ECO:0000256" key="5">
    <source>
        <dbReference type="ARBA" id="ARBA00022833"/>
    </source>
</evidence>
<feature type="transmembrane region" description="Helical" evidence="8">
    <location>
        <begin position="7"/>
        <end position="25"/>
    </location>
</feature>
<dbReference type="AlphaFoldDB" id="A0AAD4X9Y5"/>
<dbReference type="CDD" id="cd16454">
    <property type="entry name" value="RING-H2_PA-TM-RING"/>
    <property type="match status" value="1"/>
</dbReference>
<evidence type="ECO:0000313" key="11">
    <source>
        <dbReference type="Proteomes" id="UP001202328"/>
    </source>
</evidence>
<dbReference type="GO" id="GO:0061630">
    <property type="term" value="F:ubiquitin protein ligase activity"/>
    <property type="evidence" value="ECO:0007669"/>
    <property type="project" value="UniProtKB-EC"/>
</dbReference>
<dbReference type="PANTHER" id="PTHR14155">
    <property type="entry name" value="RING FINGER DOMAIN-CONTAINING"/>
    <property type="match status" value="1"/>
</dbReference>
<keyword evidence="8" id="KW-0812">Transmembrane</keyword>
<keyword evidence="8" id="KW-1133">Transmembrane helix</keyword>
<dbReference type="SMART" id="SM00184">
    <property type="entry name" value="RING"/>
    <property type="match status" value="1"/>
</dbReference>
<comment type="similarity">
    <text evidence="6">Belongs to the RING-type zinc finger family. ATL subfamily.</text>
</comment>
<dbReference type="InterPro" id="IPR053238">
    <property type="entry name" value="RING-H2_zinc_finger"/>
</dbReference>
<proteinExistence type="inferred from homology"/>
<dbReference type="Proteomes" id="UP001202328">
    <property type="component" value="Unassembled WGS sequence"/>
</dbReference>
<evidence type="ECO:0000256" key="4">
    <source>
        <dbReference type="ARBA" id="ARBA00022771"/>
    </source>
</evidence>
<evidence type="ECO:0000256" key="1">
    <source>
        <dbReference type="ARBA" id="ARBA00000900"/>
    </source>
</evidence>
<protein>
    <recommendedName>
        <fullName evidence="2">RING-type E3 ubiquitin transferase</fullName>
        <ecNumber evidence="2">2.3.2.27</ecNumber>
    </recommendedName>
</protein>
<dbReference type="SUPFAM" id="SSF57850">
    <property type="entry name" value="RING/U-box"/>
    <property type="match status" value="1"/>
</dbReference>
<dbReference type="InterPro" id="IPR013083">
    <property type="entry name" value="Znf_RING/FYVE/PHD"/>
</dbReference>
<dbReference type="EC" id="2.3.2.27" evidence="2"/>
<dbReference type="InterPro" id="IPR001841">
    <property type="entry name" value="Znf_RING"/>
</dbReference>
<comment type="caution">
    <text evidence="10">The sequence shown here is derived from an EMBL/GenBank/DDBJ whole genome shotgun (WGS) entry which is preliminary data.</text>
</comment>
<dbReference type="EMBL" id="JAJJMB010013564">
    <property type="protein sequence ID" value="KAI3867288.1"/>
    <property type="molecule type" value="Genomic_DNA"/>
</dbReference>